<proteinExistence type="predicted"/>
<dbReference type="Gene3D" id="3.30.70.100">
    <property type="match status" value="1"/>
</dbReference>
<gene>
    <name evidence="1" type="ORF">C0039_16905</name>
</gene>
<dbReference type="AlphaFoldDB" id="A0A2N5WYV5"/>
<evidence type="ECO:0000313" key="1">
    <source>
        <dbReference type="EMBL" id="PLW67421.1"/>
    </source>
</evidence>
<dbReference type="Proteomes" id="UP000235005">
    <property type="component" value="Unassembled WGS sequence"/>
</dbReference>
<dbReference type="InterPro" id="IPR011008">
    <property type="entry name" value="Dimeric_a/b-barrel"/>
</dbReference>
<reference evidence="1 2" key="1">
    <citation type="submission" date="2018-01" db="EMBL/GenBank/DDBJ databases">
        <title>The draft genome sequence of Halioglobus lutimaris HF004.</title>
        <authorList>
            <person name="Du Z.-J."/>
            <person name="Shi M.-J."/>
        </authorList>
    </citation>
    <scope>NUCLEOTIDE SEQUENCE [LARGE SCALE GENOMIC DNA]</scope>
    <source>
        <strain evidence="1 2">HF004</strain>
    </source>
</reference>
<accession>A0A2N5WYV5</accession>
<dbReference type="EMBL" id="PKUS01000029">
    <property type="protein sequence ID" value="PLW67421.1"/>
    <property type="molecule type" value="Genomic_DNA"/>
</dbReference>
<protein>
    <submittedName>
        <fullName evidence="1">Monooxygenase</fullName>
    </submittedName>
</protein>
<keyword evidence="2" id="KW-1185">Reference proteome</keyword>
<sequence length="104" mass="11500">MITVIVKYQVPGDSDRAEVAAMFKQGADGMFKGMPHLYSKQFCFDENSREGLSVYLWENRSAAEAFFSDAFVEGFSASMGCVPDIAYYDNLVTVDNLSGDVLTD</sequence>
<dbReference type="GO" id="GO:0004497">
    <property type="term" value="F:monooxygenase activity"/>
    <property type="evidence" value="ECO:0007669"/>
    <property type="project" value="UniProtKB-KW"/>
</dbReference>
<dbReference type="SUPFAM" id="SSF54909">
    <property type="entry name" value="Dimeric alpha+beta barrel"/>
    <property type="match status" value="1"/>
</dbReference>
<name>A0A2N5WYV5_9GAMM</name>
<keyword evidence="1" id="KW-0560">Oxidoreductase</keyword>
<dbReference type="OrthoDB" id="3871007at2"/>
<comment type="caution">
    <text evidence="1">The sequence shown here is derived from an EMBL/GenBank/DDBJ whole genome shotgun (WGS) entry which is preliminary data.</text>
</comment>
<dbReference type="RefSeq" id="WP_101518749.1">
    <property type="nucleotide sequence ID" value="NZ_PKUS01000029.1"/>
</dbReference>
<keyword evidence="1" id="KW-0503">Monooxygenase</keyword>
<evidence type="ECO:0000313" key="2">
    <source>
        <dbReference type="Proteomes" id="UP000235005"/>
    </source>
</evidence>
<organism evidence="1 2">
    <name type="scientific">Pseudohalioglobus lutimaris</name>
    <dbReference type="NCBI Taxonomy" id="1737061"/>
    <lineage>
        <taxon>Bacteria</taxon>
        <taxon>Pseudomonadati</taxon>
        <taxon>Pseudomonadota</taxon>
        <taxon>Gammaproteobacteria</taxon>
        <taxon>Cellvibrionales</taxon>
        <taxon>Halieaceae</taxon>
        <taxon>Pseudohalioglobus</taxon>
    </lineage>
</organism>